<evidence type="ECO:0000313" key="7">
    <source>
        <dbReference type="Proteomes" id="UP001217089"/>
    </source>
</evidence>
<evidence type="ECO:0000256" key="3">
    <source>
        <dbReference type="ARBA" id="ARBA00023599"/>
    </source>
</evidence>
<organism evidence="6 7">
    <name type="scientific">Tegillarca granosa</name>
    <name type="common">Malaysian cockle</name>
    <name type="synonym">Anadara granosa</name>
    <dbReference type="NCBI Taxonomy" id="220873"/>
    <lineage>
        <taxon>Eukaryota</taxon>
        <taxon>Metazoa</taxon>
        <taxon>Spiralia</taxon>
        <taxon>Lophotrochozoa</taxon>
        <taxon>Mollusca</taxon>
        <taxon>Bivalvia</taxon>
        <taxon>Autobranchia</taxon>
        <taxon>Pteriomorphia</taxon>
        <taxon>Arcoida</taxon>
        <taxon>Arcoidea</taxon>
        <taxon>Arcidae</taxon>
        <taxon>Tegillarca</taxon>
    </lineage>
</organism>
<evidence type="ECO:0000256" key="4">
    <source>
        <dbReference type="SAM" id="MobiDB-lite"/>
    </source>
</evidence>
<evidence type="ECO:0000256" key="2">
    <source>
        <dbReference type="ARBA" id="ARBA00022801"/>
    </source>
</evidence>
<protein>
    <recommendedName>
        <fullName evidence="1">inositol-polyphosphate 5-phosphatase</fullName>
        <ecNumber evidence="1">3.1.3.56</ecNumber>
    </recommendedName>
</protein>
<evidence type="ECO:0000256" key="1">
    <source>
        <dbReference type="ARBA" id="ARBA00012997"/>
    </source>
</evidence>
<feature type="compositionally biased region" description="Basic residues" evidence="4">
    <location>
        <begin position="421"/>
        <end position="431"/>
    </location>
</feature>
<comment type="caution">
    <text evidence="6">The sequence shown here is derived from an EMBL/GenBank/DDBJ whole genome shotgun (WGS) entry which is preliminary data.</text>
</comment>
<evidence type="ECO:0000313" key="6">
    <source>
        <dbReference type="EMBL" id="KAJ8317086.1"/>
    </source>
</evidence>
<comment type="similarity">
    <text evidence="3">Belongs to the inositol 1,4,5-trisphosphate 5-phosphatase type I family.</text>
</comment>
<dbReference type="InterPro" id="IPR036691">
    <property type="entry name" value="Endo/exonu/phosph_ase_sf"/>
</dbReference>
<dbReference type="SMART" id="SM00128">
    <property type="entry name" value="IPPc"/>
    <property type="match status" value="1"/>
</dbReference>
<feature type="compositionally biased region" description="Basic and acidic residues" evidence="4">
    <location>
        <begin position="451"/>
        <end position="461"/>
    </location>
</feature>
<proteinExistence type="inferred from homology"/>
<keyword evidence="2" id="KW-0378">Hydrolase</keyword>
<feature type="compositionally biased region" description="Polar residues" evidence="4">
    <location>
        <begin position="527"/>
        <end position="538"/>
    </location>
</feature>
<feature type="compositionally biased region" description="Acidic residues" evidence="4">
    <location>
        <begin position="437"/>
        <end position="447"/>
    </location>
</feature>
<name>A0ABQ9FKA2_TEGGR</name>
<accession>A0ABQ9FKA2</accession>
<feature type="compositionally biased region" description="Polar residues" evidence="4">
    <location>
        <begin position="463"/>
        <end position="483"/>
    </location>
</feature>
<dbReference type="InterPro" id="IPR000300">
    <property type="entry name" value="IPPc"/>
</dbReference>
<dbReference type="SUPFAM" id="SSF56219">
    <property type="entry name" value="DNase I-like"/>
    <property type="match status" value="1"/>
</dbReference>
<dbReference type="Pfam" id="PF22669">
    <property type="entry name" value="Exo_endo_phos2"/>
    <property type="match status" value="1"/>
</dbReference>
<dbReference type="PANTHER" id="PTHR12997">
    <property type="entry name" value="TYPE I INOSITOL-1,4,5-TRISPHOSPHATE 5-PHOSPHATASE"/>
    <property type="match status" value="1"/>
</dbReference>
<dbReference type="InterPro" id="IPR039737">
    <property type="entry name" value="INPP5A"/>
</dbReference>
<dbReference type="EMBL" id="JARBDR010000246">
    <property type="protein sequence ID" value="KAJ8317086.1"/>
    <property type="molecule type" value="Genomic_DNA"/>
</dbReference>
<gene>
    <name evidence="6" type="ORF">KUTeg_004990</name>
</gene>
<feature type="compositionally biased region" description="Basic and acidic residues" evidence="4">
    <location>
        <begin position="509"/>
        <end position="519"/>
    </location>
</feature>
<sequence length="558" mass="63775">MYIPSVNYYEPGLVALHCQEVGGKNYEASMQHVNLFVKTLLGCEELQKYDRARVFLDEDYTAADKFTALGNLYFIHESIEDVSIWDFVDCKFVTVEGREVLSGNIENVQIKEKAKFPQDFFPDFKWSRKGFLRTRWNINNCLFDLVNIHLFHDASNILAMQSDLTSETSSHQTKGKKDQIAKILYKDKSNGKVVLTIETKGFDHHEKHSEVFLKKAKNLHQYDTEPSSFKDRLFEFDIHFPPSYPFSEDVSDGMSYMKTRCPSWCDRILLTHSAKNIVVNALYLLFSFFKDEKHRPKYDIIGRDVCMGDHKPVYLNFHLKKSQGNLPESPVFPSPRPLSKTLSINGETVDAEITQINIHDFAQFSNEDELLPEFKTSIKRKMLSYSKTLNNVDEDSMNRKPSFKDTARQIVTVESVLLKWPRKRRASRHHSSSSEDNVVDTDDDENCINENSKKENQKENDEVLTSESDLSPSENSKTTSPESSPIKGGGDGNNVVVEHDMLSSVKAAEVKHDKMHDDSSVDVSSSQTSTPVHENTSLVKQKTTNSSFKKRCCPCVIL</sequence>
<feature type="region of interest" description="Disordered" evidence="4">
    <location>
        <begin position="509"/>
        <end position="538"/>
    </location>
</feature>
<evidence type="ECO:0000259" key="5">
    <source>
        <dbReference type="SMART" id="SM00128"/>
    </source>
</evidence>
<feature type="region of interest" description="Disordered" evidence="4">
    <location>
        <begin position="421"/>
        <end position="495"/>
    </location>
</feature>
<dbReference type="EC" id="3.1.3.56" evidence="1"/>
<dbReference type="Proteomes" id="UP001217089">
    <property type="component" value="Unassembled WGS sequence"/>
</dbReference>
<reference evidence="6 7" key="1">
    <citation type="submission" date="2022-12" db="EMBL/GenBank/DDBJ databases">
        <title>Chromosome-level genome of Tegillarca granosa.</title>
        <authorList>
            <person name="Kim J."/>
        </authorList>
    </citation>
    <scope>NUCLEOTIDE SEQUENCE [LARGE SCALE GENOMIC DNA]</scope>
    <source>
        <strain evidence="6">Teg-2019</strain>
        <tissue evidence="6">Adductor muscle</tissue>
    </source>
</reference>
<feature type="domain" description="Inositol polyphosphate-related phosphatase" evidence="5">
    <location>
        <begin position="6"/>
        <end position="325"/>
    </location>
</feature>
<keyword evidence="7" id="KW-1185">Reference proteome</keyword>
<dbReference type="PANTHER" id="PTHR12997:SF2">
    <property type="entry name" value="INOSITOL POLYPHOSPHATE-5-PHOSPHATASE A"/>
    <property type="match status" value="1"/>
</dbReference>
<dbReference type="Gene3D" id="3.60.10.10">
    <property type="entry name" value="Endonuclease/exonuclease/phosphatase"/>
    <property type="match status" value="1"/>
</dbReference>